<evidence type="ECO:0000313" key="1">
    <source>
        <dbReference type="EMBL" id="KAI0062024.1"/>
    </source>
</evidence>
<name>A0ACB8T032_9AGAM</name>
<dbReference type="Proteomes" id="UP000814140">
    <property type="component" value="Unassembled WGS sequence"/>
</dbReference>
<comment type="caution">
    <text evidence="1">The sequence shown here is derived from an EMBL/GenBank/DDBJ whole genome shotgun (WGS) entry which is preliminary data.</text>
</comment>
<keyword evidence="2" id="KW-1185">Reference proteome</keyword>
<evidence type="ECO:0000313" key="2">
    <source>
        <dbReference type="Proteomes" id="UP000814140"/>
    </source>
</evidence>
<organism evidence="1 2">
    <name type="scientific">Artomyces pyxidatus</name>
    <dbReference type="NCBI Taxonomy" id="48021"/>
    <lineage>
        <taxon>Eukaryota</taxon>
        <taxon>Fungi</taxon>
        <taxon>Dikarya</taxon>
        <taxon>Basidiomycota</taxon>
        <taxon>Agaricomycotina</taxon>
        <taxon>Agaricomycetes</taxon>
        <taxon>Russulales</taxon>
        <taxon>Auriscalpiaceae</taxon>
        <taxon>Artomyces</taxon>
    </lineage>
</organism>
<sequence length="1054" mass="115451">MPAITASTPATPSPASLKAAASGPAVEGLFVADKAARQSAAEGLASLAEKDGPSAITSTGFTDAVIKALGDKKSPAAREGAAAAVSIISKSAVKALEPFFVDSGLYAALLEAFADKMPAVRTAAVEAVKDYVVAANPWGTALLLPALLHEIKTAGKWQLKTGSLAILDQLVVSAPVQMAKLMPEIVPVLSEAIWDTKADVKKLARESLTKATALVSNKDIERFIPALIKALINPVEEVPGTINLLSATTFVSEVDSPTLSLMVPLLSRGLSEKLTATKRKVAVIVDNMAKLVDSPVTVRPFLPKLLPGLLKVETTIGDPEARSVVGRAIATLRQVGEVPHGDGSDLPPLKFADAGHLGHTLIGIYKKAGANPVPSVADPSAIYVSHLAVNLVNAKNFDVPEWDTLAPYLGFLASSPEPLTIAREWVVKSATEDTNEEEALEDEEEGEDLCNCQFSLAYGAKILLNTATLRLKRGHRYGLCGKNGTGKSTLMRAITNGQVEGFPSPDEVRTFYVEHDIDGSEEDTSVLTFILSDKRILAEKEEIIETLASVGFTDERQKSAIGSLSGGWKMKLALARAMLFKADILLLDEPTNHLDVVNVAWLENYLTSLTHCTSIIVSHDSGFLNNTITDVLHLNRFKLRRYRGNLEAFVKAVPEAKSYYTLEAAEDYKFKLPDPPLLEGVKTKEKSLLKMRKVGFQYPTQPVQQLYDITLQVSLSSRVAVLGPNGSGKSTLVKLLTGEMEPNKGGEVWKHPNLVIGYVAQHAFHHIDHHLDKTPLEYMLWRYQTGEDLEEMQKANRQITEEEAQKMKDGALIVIEGQKRLIDEILGRKKLKQSYEYEVSFKGLSSSENIWLPRDDLVKRGFEKKVIEVDTREAQRLGLLRPLVRREIEKHFADFGLEPEFVSHNSMRGLSGGQKVKIVLGAATWRRPHVICLDEPTNYLDRESLAALIEALKVFEGGVLVITHNRDFSESLCQEVWAMRDGRLEASGHNWVEGQGAGPRIDKTDGVEEDTYDAMGNKIDVKKQKKITSAEARKLKKERMARKKRGEEVTDDEL</sequence>
<gene>
    <name evidence="1" type="ORF">BV25DRAFT_1916319</name>
</gene>
<accession>A0ACB8T032</accession>
<dbReference type="EMBL" id="MU277209">
    <property type="protein sequence ID" value="KAI0062024.1"/>
    <property type="molecule type" value="Genomic_DNA"/>
</dbReference>
<reference evidence="1" key="2">
    <citation type="journal article" date="2022" name="New Phytol.">
        <title>Evolutionary transition to the ectomycorrhizal habit in the genomes of a hyperdiverse lineage of mushroom-forming fungi.</title>
        <authorList>
            <person name="Looney B."/>
            <person name="Miyauchi S."/>
            <person name="Morin E."/>
            <person name="Drula E."/>
            <person name="Courty P.E."/>
            <person name="Kohler A."/>
            <person name="Kuo A."/>
            <person name="LaButti K."/>
            <person name="Pangilinan J."/>
            <person name="Lipzen A."/>
            <person name="Riley R."/>
            <person name="Andreopoulos W."/>
            <person name="He G."/>
            <person name="Johnson J."/>
            <person name="Nolan M."/>
            <person name="Tritt A."/>
            <person name="Barry K.W."/>
            <person name="Grigoriev I.V."/>
            <person name="Nagy L.G."/>
            <person name="Hibbett D."/>
            <person name="Henrissat B."/>
            <person name="Matheny P.B."/>
            <person name="Labbe J."/>
            <person name="Martin F.M."/>
        </authorList>
    </citation>
    <scope>NUCLEOTIDE SEQUENCE</scope>
    <source>
        <strain evidence="1">HHB10654</strain>
    </source>
</reference>
<proteinExistence type="predicted"/>
<protein>
    <submittedName>
        <fullName evidence="1">Uncharacterized protein</fullName>
    </submittedName>
</protein>
<reference evidence="1" key="1">
    <citation type="submission" date="2021-03" db="EMBL/GenBank/DDBJ databases">
        <authorList>
            <consortium name="DOE Joint Genome Institute"/>
            <person name="Ahrendt S."/>
            <person name="Looney B.P."/>
            <person name="Miyauchi S."/>
            <person name="Morin E."/>
            <person name="Drula E."/>
            <person name="Courty P.E."/>
            <person name="Chicoki N."/>
            <person name="Fauchery L."/>
            <person name="Kohler A."/>
            <person name="Kuo A."/>
            <person name="Labutti K."/>
            <person name="Pangilinan J."/>
            <person name="Lipzen A."/>
            <person name="Riley R."/>
            <person name="Andreopoulos W."/>
            <person name="He G."/>
            <person name="Johnson J."/>
            <person name="Barry K.W."/>
            <person name="Grigoriev I.V."/>
            <person name="Nagy L."/>
            <person name="Hibbett D."/>
            <person name="Henrissat B."/>
            <person name="Matheny P.B."/>
            <person name="Labbe J."/>
            <person name="Martin F."/>
        </authorList>
    </citation>
    <scope>NUCLEOTIDE SEQUENCE</scope>
    <source>
        <strain evidence="1">HHB10654</strain>
    </source>
</reference>